<comment type="caution">
    <text evidence="1">The sequence shown here is derived from an EMBL/GenBank/DDBJ whole genome shotgun (WGS) entry which is preliminary data.</text>
</comment>
<evidence type="ECO:0008006" key="3">
    <source>
        <dbReference type="Google" id="ProtNLM"/>
    </source>
</evidence>
<keyword evidence="2" id="KW-1185">Reference proteome</keyword>
<accession>A0A8H3G6A6</accession>
<dbReference type="Proteomes" id="UP000664521">
    <property type="component" value="Unassembled WGS sequence"/>
</dbReference>
<dbReference type="OrthoDB" id="262547at2759"/>
<sequence length="482" mass="53354">MFPRLPLRRSTRTRLLRTALLLLTLFLLLDALTLSSLRRAIPPLVPSPPSPPRPPYPGPPILLASTHWNNAAILSSNWTSSLLALASYLGPRNLYVSIVESGSWDESGGLLRDLDRELGAMGVGRRVLTGGRSHKEEMERPIGVGWVDTSGFRKGGGGGGRELRRVPYLAGVRNRVMEVLGEGVRGRVVGRGVREEVVEKGERMKGKGELKRKPKVESKEVAKGREKEVTKAEDTGEDQWDWSKLGKVVWVNDVVFTVDDILNLINTRDGDYAAACSMDYSKPPAYYDTFALRDIEGYEAVTSTFPYFRSRISRRAILAGQPVPVQSCWNGMVAFDPSPFTSLDPLSFRGIPDSLASLHLEASECCLIHADNPLTPSKGVWLNPSVRVGYSPAAYDAVHANHPQSDKNGRGGAAWPSFGDAWAGVWKNRIARWGSSEWFKRRRVRGRVRQWGKEGDGARFEAGEVCLINEMQVLVENGWAHV</sequence>
<evidence type="ECO:0000313" key="1">
    <source>
        <dbReference type="EMBL" id="CAF9936630.1"/>
    </source>
</evidence>
<gene>
    <name evidence="1" type="ORF">HETSPECPRED_010394</name>
</gene>
<dbReference type="AlphaFoldDB" id="A0A8H3G6A6"/>
<reference evidence="1" key="1">
    <citation type="submission" date="2021-03" db="EMBL/GenBank/DDBJ databases">
        <authorList>
            <person name="Tagirdzhanova G."/>
        </authorList>
    </citation>
    <scope>NUCLEOTIDE SEQUENCE</scope>
</reference>
<dbReference type="PANTHER" id="PTHR34144:SF7">
    <property type="entry name" value="EXPORT PROTEIN (CAP59), PUTATIVE (AFU_ORTHOLOGUE AFUA_7G05020)-RELATED"/>
    <property type="match status" value="1"/>
</dbReference>
<dbReference type="EMBL" id="CAJPDS010000093">
    <property type="protein sequence ID" value="CAF9936630.1"/>
    <property type="molecule type" value="Genomic_DNA"/>
</dbReference>
<dbReference type="PANTHER" id="PTHR34144">
    <property type="entry name" value="CHROMOSOME 8, WHOLE GENOME SHOTGUN SEQUENCE"/>
    <property type="match status" value="1"/>
</dbReference>
<dbReference type="Pfam" id="PF11735">
    <property type="entry name" value="CAP59_mtransfer"/>
    <property type="match status" value="1"/>
</dbReference>
<name>A0A8H3G6A6_9LECA</name>
<protein>
    <recommendedName>
        <fullName evidence="3">Glycosyltransferase family 69 protein</fullName>
    </recommendedName>
</protein>
<proteinExistence type="predicted"/>
<evidence type="ECO:0000313" key="2">
    <source>
        <dbReference type="Proteomes" id="UP000664521"/>
    </source>
</evidence>
<dbReference type="InterPro" id="IPR021047">
    <property type="entry name" value="Mannosyltransferase_CMT1"/>
</dbReference>
<organism evidence="1 2">
    <name type="scientific">Heterodermia speciosa</name>
    <dbReference type="NCBI Taxonomy" id="116794"/>
    <lineage>
        <taxon>Eukaryota</taxon>
        <taxon>Fungi</taxon>
        <taxon>Dikarya</taxon>
        <taxon>Ascomycota</taxon>
        <taxon>Pezizomycotina</taxon>
        <taxon>Lecanoromycetes</taxon>
        <taxon>OSLEUM clade</taxon>
        <taxon>Lecanoromycetidae</taxon>
        <taxon>Caliciales</taxon>
        <taxon>Physciaceae</taxon>
        <taxon>Heterodermia</taxon>
    </lineage>
</organism>